<reference evidence="1" key="1">
    <citation type="submission" date="2016-11" db="EMBL/GenBank/DDBJ databases">
        <title>Proteomic and phylogenetic analysis of the outer membrane protein repertoire of gastric Helicobacter species.</title>
        <authorList>
            <person name="Joosten M."/>
        </authorList>
    </citation>
    <scope>NUCLEOTIDE SEQUENCE</scope>
    <source>
        <strain evidence="1">KokIII</strain>
    </source>
</reference>
<protein>
    <submittedName>
        <fullName evidence="1">OMP1598</fullName>
    </submittedName>
</protein>
<dbReference type="AlphaFoldDB" id="A0A1M4NI92"/>
<gene>
    <name evidence="1" type="primary">omp1598</name>
</gene>
<sequence length="40" mass="4012">MLFFVFWVVGVFGVGGLVGGGVPPASVWGWADGLGGVDCV</sequence>
<proteinExistence type="predicted"/>
<evidence type="ECO:0000313" key="1">
    <source>
        <dbReference type="EMBL" id="SFZ72937.1"/>
    </source>
</evidence>
<accession>A0A1M4NI92</accession>
<dbReference type="EMBL" id="LT633801">
    <property type="protein sequence ID" value="SFZ72937.1"/>
    <property type="molecule type" value="Genomic_DNA"/>
</dbReference>
<organism evidence="1">
    <name type="scientific">Helicobacter salomonis</name>
    <dbReference type="NCBI Taxonomy" id="56878"/>
    <lineage>
        <taxon>Bacteria</taxon>
        <taxon>Pseudomonadati</taxon>
        <taxon>Campylobacterota</taxon>
        <taxon>Epsilonproteobacteria</taxon>
        <taxon>Campylobacterales</taxon>
        <taxon>Helicobacteraceae</taxon>
        <taxon>Helicobacter</taxon>
    </lineage>
</organism>
<name>A0A1M4NI92_9HELI</name>